<organism evidence="1 2">
    <name type="scientific">Limosilactobacillus ingluviei DSM 15946</name>
    <dbReference type="NCBI Taxonomy" id="1423760"/>
    <lineage>
        <taxon>Bacteria</taxon>
        <taxon>Bacillati</taxon>
        <taxon>Bacillota</taxon>
        <taxon>Bacilli</taxon>
        <taxon>Lactobacillales</taxon>
        <taxon>Lactobacillaceae</taxon>
        <taxon>Limosilactobacillus</taxon>
    </lineage>
</organism>
<dbReference type="EMBL" id="AZFK01000025">
    <property type="protein sequence ID" value="KRL90879.1"/>
    <property type="molecule type" value="Genomic_DNA"/>
</dbReference>
<protein>
    <submittedName>
        <fullName evidence="1">Uncharacterized protein</fullName>
    </submittedName>
</protein>
<dbReference type="RefSeq" id="WP_056954313.1">
    <property type="nucleotide sequence ID" value="NZ_AZFK01000025.1"/>
</dbReference>
<dbReference type="AlphaFoldDB" id="A0A0R1UBW7"/>
<reference evidence="1 2" key="1">
    <citation type="journal article" date="2015" name="Genome Announc.">
        <title>Expanding the biotechnology potential of lactobacilli through comparative genomics of 213 strains and associated genera.</title>
        <authorList>
            <person name="Sun Z."/>
            <person name="Harris H.M."/>
            <person name="McCann A."/>
            <person name="Guo C."/>
            <person name="Argimon S."/>
            <person name="Zhang W."/>
            <person name="Yang X."/>
            <person name="Jeffery I.B."/>
            <person name="Cooney J.C."/>
            <person name="Kagawa T.F."/>
            <person name="Liu W."/>
            <person name="Song Y."/>
            <person name="Salvetti E."/>
            <person name="Wrobel A."/>
            <person name="Rasinkangas P."/>
            <person name="Parkhill J."/>
            <person name="Rea M.C."/>
            <person name="O'Sullivan O."/>
            <person name="Ritari J."/>
            <person name="Douillard F.P."/>
            <person name="Paul Ross R."/>
            <person name="Yang R."/>
            <person name="Briner A.E."/>
            <person name="Felis G.E."/>
            <person name="de Vos W.M."/>
            <person name="Barrangou R."/>
            <person name="Klaenhammer T.R."/>
            <person name="Caufield P.W."/>
            <person name="Cui Y."/>
            <person name="Zhang H."/>
            <person name="O'Toole P.W."/>
        </authorList>
    </citation>
    <scope>NUCLEOTIDE SEQUENCE [LARGE SCALE GENOMIC DNA]</scope>
    <source>
        <strain evidence="1 2">DSM 15946</strain>
    </source>
</reference>
<accession>A0A0R1UBW7</accession>
<sequence length="141" mass="15036">MRKALPFEVIALSLLDAADQPIDYLTFHNNSAPINFTVRLALYLPAPLSAPAAGVYGLVTTSLAAPFPTLAQPTVSVPPDLEPGLVIVKLSCQVVGTDLAAHSRLHLLLSYAPVGPADPQLNDLFWKGVFLNTVIPLEVLK</sequence>
<proteinExistence type="predicted"/>
<gene>
    <name evidence="1" type="ORF">FC43_GL001219</name>
</gene>
<name>A0A0R1UBW7_9LACO</name>
<dbReference type="PATRIC" id="fig|1423760.3.peg.1288"/>
<comment type="caution">
    <text evidence="1">The sequence shown here is derived from an EMBL/GenBank/DDBJ whole genome shotgun (WGS) entry which is preliminary data.</text>
</comment>
<evidence type="ECO:0000313" key="1">
    <source>
        <dbReference type="EMBL" id="KRL90879.1"/>
    </source>
</evidence>
<dbReference type="Proteomes" id="UP000050816">
    <property type="component" value="Unassembled WGS sequence"/>
</dbReference>
<evidence type="ECO:0000313" key="2">
    <source>
        <dbReference type="Proteomes" id="UP000050816"/>
    </source>
</evidence>